<dbReference type="PANTHER" id="PTHR14359">
    <property type="entry name" value="HOMO-OLIGOMERIC FLAVIN CONTAINING CYS DECARBOXYLASE FAMILY"/>
    <property type="match status" value="1"/>
</dbReference>
<dbReference type="EMBL" id="CP035758">
    <property type="protein sequence ID" value="QBD75758.1"/>
    <property type="molecule type" value="Genomic_DNA"/>
</dbReference>
<dbReference type="Pfam" id="PF02441">
    <property type="entry name" value="Flavoprotein"/>
    <property type="match status" value="1"/>
</dbReference>
<dbReference type="AlphaFoldDB" id="A0A4P6JKQ5"/>
<evidence type="ECO:0000313" key="2">
    <source>
        <dbReference type="EMBL" id="QBD75758.1"/>
    </source>
</evidence>
<name>A0A4P6JKQ5_KTERU</name>
<dbReference type="GO" id="GO:0015937">
    <property type="term" value="P:coenzyme A biosynthetic process"/>
    <property type="evidence" value="ECO:0007669"/>
    <property type="project" value="TreeGrafter"/>
</dbReference>
<organism evidence="2 3">
    <name type="scientific">Ktedonosporobacter rubrisoli</name>
    <dbReference type="NCBI Taxonomy" id="2509675"/>
    <lineage>
        <taxon>Bacteria</taxon>
        <taxon>Bacillati</taxon>
        <taxon>Chloroflexota</taxon>
        <taxon>Ktedonobacteria</taxon>
        <taxon>Ktedonobacterales</taxon>
        <taxon>Ktedonosporobacteraceae</taxon>
        <taxon>Ktedonosporobacter</taxon>
    </lineage>
</organism>
<dbReference type="Proteomes" id="UP000290365">
    <property type="component" value="Chromosome"/>
</dbReference>
<dbReference type="SUPFAM" id="SSF52507">
    <property type="entry name" value="Homo-oligomeric flavin-containing Cys decarboxylases, HFCD"/>
    <property type="match status" value="1"/>
</dbReference>
<dbReference type="GO" id="GO:0004633">
    <property type="term" value="F:phosphopantothenoylcysteine decarboxylase activity"/>
    <property type="evidence" value="ECO:0007669"/>
    <property type="project" value="TreeGrafter"/>
</dbReference>
<gene>
    <name evidence="2" type="ORF">EPA93_06965</name>
</gene>
<dbReference type="InterPro" id="IPR036551">
    <property type="entry name" value="Flavin_trans-like"/>
</dbReference>
<sequence length="177" mass="19453">MVNEEQQHVLYIIACAAGAAVQLYDHIPLLQADGWQVCVILTPSATGFVENERLTQLTGHPVRSSYKRPGDPDVLPPADALLVFPATFNTINKWALGISDNLALGLLCEFTGMKVPILAVPVVRKGKLAEHPAFGRSLKLLEEYGVHIFYHPELYPPRNEVPGGMLVSEVRKLKGDM</sequence>
<dbReference type="KEGG" id="kbs:EPA93_06965"/>
<reference evidence="2 3" key="1">
    <citation type="submission" date="2019-01" db="EMBL/GenBank/DDBJ databases">
        <title>Ktedonosporobacter rubrisoli SCAWS-G2.</title>
        <authorList>
            <person name="Huang Y."/>
            <person name="Yan B."/>
        </authorList>
    </citation>
    <scope>NUCLEOTIDE SEQUENCE [LARGE SCALE GENOMIC DNA]</scope>
    <source>
        <strain evidence="2 3">SCAWS-G2</strain>
    </source>
</reference>
<dbReference type="OrthoDB" id="161343at2"/>
<dbReference type="PANTHER" id="PTHR14359:SF6">
    <property type="entry name" value="PHOSPHOPANTOTHENOYLCYSTEINE DECARBOXYLASE"/>
    <property type="match status" value="1"/>
</dbReference>
<proteinExistence type="predicted"/>
<dbReference type="GO" id="GO:0071513">
    <property type="term" value="C:phosphopantothenoylcysteine decarboxylase complex"/>
    <property type="evidence" value="ECO:0007669"/>
    <property type="project" value="TreeGrafter"/>
</dbReference>
<accession>A0A4P6JKQ5</accession>
<dbReference type="Gene3D" id="3.40.50.1950">
    <property type="entry name" value="Flavin prenyltransferase-like"/>
    <property type="match status" value="1"/>
</dbReference>
<feature type="domain" description="Flavoprotein" evidence="1">
    <location>
        <begin position="12"/>
        <end position="103"/>
    </location>
</feature>
<keyword evidence="3" id="KW-1185">Reference proteome</keyword>
<evidence type="ECO:0000313" key="3">
    <source>
        <dbReference type="Proteomes" id="UP000290365"/>
    </source>
</evidence>
<protein>
    <submittedName>
        <fullName evidence="2">Flavoprotein</fullName>
    </submittedName>
</protein>
<dbReference type="InterPro" id="IPR003382">
    <property type="entry name" value="Flavoprotein"/>
</dbReference>
<evidence type="ECO:0000259" key="1">
    <source>
        <dbReference type="Pfam" id="PF02441"/>
    </source>
</evidence>
<dbReference type="GO" id="GO:0010181">
    <property type="term" value="F:FMN binding"/>
    <property type="evidence" value="ECO:0007669"/>
    <property type="project" value="TreeGrafter"/>
</dbReference>